<evidence type="ECO:0000256" key="1">
    <source>
        <dbReference type="ARBA" id="ARBA00004141"/>
    </source>
</evidence>
<comment type="subcellular location">
    <subcellularLocation>
        <location evidence="1">Membrane</location>
        <topology evidence="1">Multi-pass membrane protein</topology>
    </subcellularLocation>
</comment>
<dbReference type="Gene3D" id="1.20.1250.20">
    <property type="entry name" value="MFS general substrate transporter like domains"/>
    <property type="match status" value="1"/>
</dbReference>
<keyword evidence="3 5" id="KW-1133">Transmembrane helix</keyword>
<dbReference type="PANTHER" id="PTHR23507">
    <property type="entry name" value="ZGC:174356"/>
    <property type="match status" value="1"/>
</dbReference>
<keyword evidence="4 5" id="KW-0472">Membrane</keyword>
<dbReference type="InterPro" id="IPR036259">
    <property type="entry name" value="MFS_trans_sf"/>
</dbReference>
<dbReference type="GO" id="GO:0022857">
    <property type="term" value="F:transmembrane transporter activity"/>
    <property type="evidence" value="ECO:0007669"/>
    <property type="project" value="InterPro"/>
</dbReference>
<organism evidence="6 7">
    <name type="scientific">Panagrolaimus superbus</name>
    <dbReference type="NCBI Taxonomy" id="310955"/>
    <lineage>
        <taxon>Eukaryota</taxon>
        <taxon>Metazoa</taxon>
        <taxon>Ecdysozoa</taxon>
        <taxon>Nematoda</taxon>
        <taxon>Chromadorea</taxon>
        <taxon>Rhabditida</taxon>
        <taxon>Tylenchina</taxon>
        <taxon>Panagrolaimomorpha</taxon>
        <taxon>Panagrolaimoidea</taxon>
        <taxon>Panagrolaimidae</taxon>
        <taxon>Panagrolaimus</taxon>
    </lineage>
</organism>
<feature type="transmembrane region" description="Helical" evidence="5">
    <location>
        <begin position="161"/>
        <end position="179"/>
    </location>
</feature>
<dbReference type="GO" id="GO:0016020">
    <property type="term" value="C:membrane"/>
    <property type="evidence" value="ECO:0007669"/>
    <property type="project" value="UniProtKB-SubCell"/>
</dbReference>
<accession>A0A914Y4K2</accession>
<evidence type="ECO:0000313" key="6">
    <source>
        <dbReference type="Proteomes" id="UP000887577"/>
    </source>
</evidence>
<evidence type="ECO:0000256" key="4">
    <source>
        <dbReference type="ARBA" id="ARBA00023136"/>
    </source>
</evidence>
<reference evidence="7" key="1">
    <citation type="submission" date="2022-11" db="UniProtKB">
        <authorList>
            <consortium name="WormBaseParasite"/>
        </authorList>
    </citation>
    <scope>IDENTIFICATION</scope>
</reference>
<keyword evidence="6" id="KW-1185">Reference proteome</keyword>
<feature type="transmembrane region" description="Helical" evidence="5">
    <location>
        <begin position="34"/>
        <end position="54"/>
    </location>
</feature>
<sequence>MMIPFLGLIVGDINYLIQTVYIYNNVYYLMISDIIYGCCGAGTALTGTTLSYNIKTTSPEVKSERVAAFEGAAGLGITLGYILSGSIRQYVGYSYYFLILMALHVLGFLYILIFAEELESSVSENDNEAVNVIPLTSAISSHFTQVFDFIKSYRNKLCFKYLIFVLICISIEMLFNSGVDDILFSYLRYKLSWTVLQ</sequence>
<dbReference type="PANTHER" id="PTHR23507:SF1">
    <property type="entry name" value="FI18259P1-RELATED"/>
    <property type="match status" value="1"/>
</dbReference>
<dbReference type="Proteomes" id="UP000887577">
    <property type="component" value="Unplaced"/>
</dbReference>
<feature type="transmembrane region" description="Helical" evidence="5">
    <location>
        <begin position="66"/>
        <end position="87"/>
    </location>
</feature>
<feature type="transmembrane region" description="Helical" evidence="5">
    <location>
        <begin position="93"/>
        <end position="115"/>
    </location>
</feature>
<dbReference type="WBParaSite" id="PSU_v2.g15125.t1">
    <property type="protein sequence ID" value="PSU_v2.g15125.t1"/>
    <property type="gene ID" value="PSU_v2.g15125"/>
</dbReference>
<keyword evidence="2 5" id="KW-0812">Transmembrane</keyword>
<dbReference type="InterPro" id="IPR011701">
    <property type="entry name" value="MFS"/>
</dbReference>
<protein>
    <submittedName>
        <fullName evidence="7">Battenin</fullName>
    </submittedName>
</protein>
<evidence type="ECO:0000256" key="2">
    <source>
        <dbReference type="ARBA" id="ARBA00022692"/>
    </source>
</evidence>
<proteinExistence type="predicted"/>
<dbReference type="AlphaFoldDB" id="A0A914Y4K2"/>
<name>A0A914Y4K2_9BILA</name>
<evidence type="ECO:0000256" key="5">
    <source>
        <dbReference type="SAM" id="Phobius"/>
    </source>
</evidence>
<dbReference type="Pfam" id="PF07690">
    <property type="entry name" value="MFS_1"/>
    <property type="match status" value="1"/>
</dbReference>
<dbReference type="SUPFAM" id="SSF103473">
    <property type="entry name" value="MFS general substrate transporter"/>
    <property type="match status" value="1"/>
</dbReference>
<evidence type="ECO:0000256" key="3">
    <source>
        <dbReference type="ARBA" id="ARBA00022989"/>
    </source>
</evidence>
<evidence type="ECO:0000313" key="7">
    <source>
        <dbReference type="WBParaSite" id="PSU_v2.g15125.t1"/>
    </source>
</evidence>